<sequence>MEVEIPPEQKLQGINQNPRYKIENPRERHCNTNLKVATVEGYVYAWGSNIYGQLSHLNSPTTIPRLAKICDDNRIWNIAAGPDYSLFLAEGEDFQPSLYYSGREEKEDGISSENNCLKSPTLLLNCSKLGYISHVTTGGNKCLALVDKNIMGYIASLHELASTERQFYSKLSSIKSQVLRPLLGFGKRCFLFHCLQFLTSKNH</sequence>
<dbReference type="GO" id="GO:0016197">
    <property type="term" value="P:endosomal transport"/>
    <property type="evidence" value="ECO:0007669"/>
    <property type="project" value="TreeGrafter"/>
</dbReference>
<dbReference type="SUPFAM" id="SSF50985">
    <property type="entry name" value="RCC1/BLIP-II"/>
    <property type="match status" value="1"/>
</dbReference>
<dbReference type="InterPro" id="IPR009091">
    <property type="entry name" value="RCC1/BLIP-II"/>
</dbReference>
<feature type="repeat" description="RCC1" evidence="1">
    <location>
        <begin position="41"/>
        <end position="91"/>
    </location>
</feature>
<dbReference type="Pfam" id="PF00415">
    <property type="entry name" value="RCC1"/>
    <property type="match status" value="1"/>
</dbReference>
<name>A0A6I9YWM2_9SAUR</name>
<dbReference type="KEGG" id="tsr:106554840"/>
<organism evidence="2 3">
    <name type="scientific">Thamnophis sirtalis</name>
    <dbReference type="NCBI Taxonomy" id="35019"/>
    <lineage>
        <taxon>Eukaryota</taxon>
        <taxon>Metazoa</taxon>
        <taxon>Chordata</taxon>
        <taxon>Craniata</taxon>
        <taxon>Vertebrata</taxon>
        <taxon>Euteleostomi</taxon>
        <taxon>Lepidosauria</taxon>
        <taxon>Squamata</taxon>
        <taxon>Bifurcata</taxon>
        <taxon>Unidentata</taxon>
        <taxon>Episquamata</taxon>
        <taxon>Toxicofera</taxon>
        <taxon>Serpentes</taxon>
        <taxon>Colubroidea</taxon>
        <taxon>Colubridae</taxon>
        <taxon>Natricinae</taxon>
        <taxon>Thamnophis</taxon>
    </lineage>
</organism>
<proteinExistence type="predicted"/>
<evidence type="ECO:0000256" key="1">
    <source>
        <dbReference type="PROSITE-ProRule" id="PRU00235"/>
    </source>
</evidence>
<dbReference type="GO" id="GO:0031267">
    <property type="term" value="F:small GTPase binding"/>
    <property type="evidence" value="ECO:0007669"/>
    <property type="project" value="TreeGrafter"/>
</dbReference>
<dbReference type="GO" id="GO:0030425">
    <property type="term" value="C:dendrite"/>
    <property type="evidence" value="ECO:0007669"/>
    <property type="project" value="TreeGrafter"/>
</dbReference>
<dbReference type="GeneID" id="106554840"/>
<dbReference type="PROSITE" id="PS50012">
    <property type="entry name" value="RCC1_3"/>
    <property type="match status" value="1"/>
</dbReference>
<dbReference type="Gene3D" id="2.130.10.30">
    <property type="entry name" value="Regulator of chromosome condensation 1/beta-lactamase-inhibitor protein II"/>
    <property type="match status" value="1"/>
</dbReference>
<accession>A0A6I9YWM2</accession>
<dbReference type="InterPro" id="IPR051984">
    <property type="entry name" value="Alsin"/>
</dbReference>
<dbReference type="GO" id="GO:0005737">
    <property type="term" value="C:cytoplasm"/>
    <property type="evidence" value="ECO:0007669"/>
    <property type="project" value="TreeGrafter"/>
</dbReference>
<evidence type="ECO:0000313" key="3">
    <source>
        <dbReference type="RefSeq" id="XP_013929048.1"/>
    </source>
</evidence>
<dbReference type="InterPro" id="IPR000408">
    <property type="entry name" value="Reg_chr_condens"/>
</dbReference>
<dbReference type="GO" id="GO:0005813">
    <property type="term" value="C:centrosome"/>
    <property type="evidence" value="ECO:0007669"/>
    <property type="project" value="TreeGrafter"/>
</dbReference>
<gene>
    <name evidence="3" type="primary">LOC106554840</name>
</gene>
<protein>
    <submittedName>
        <fullName evidence="3">Alsin-like</fullName>
    </submittedName>
</protein>
<dbReference type="Proteomes" id="UP000504617">
    <property type="component" value="Unplaced"/>
</dbReference>
<dbReference type="AlphaFoldDB" id="A0A6I9YWM2"/>
<reference evidence="3" key="1">
    <citation type="submission" date="2025-08" db="UniProtKB">
        <authorList>
            <consortium name="RefSeq"/>
        </authorList>
    </citation>
    <scope>IDENTIFICATION</scope>
    <source>
        <tissue evidence="3">Skeletal muscle</tissue>
    </source>
</reference>
<dbReference type="PANTHER" id="PTHR46089">
    <property type="entry name" value="ALSIN HOMOLOG"/>
    <property type="match status" value="1"/>
</dbReference>
<dbReference type="OrthoDB" id="48314at2759"/>
<dbReference type="PANTHER" id="PTHR46089:SF3">
    <property type="entry name" value="ALSIN"/>
    <property type="match status" value="1"/>
</dbReference>
<dbReference type="RefSeq" id="XP_013929048.1">
    <property type="nucleotide sequence ID" value="XM_014073573.1"/>
</dbReference>
<evidence type="ECO:0000313" key="2">
    <source>
        <dbReference type="Proteomes" id="UP000504617"/>
    </source>
</evidence>
<dbReference type="GO" id="GO:0005085">
    <property type="term" value="F:guanyl-nucleotide exchange factor activity"/>
    <property type="evidence" value="ECO:0007669"/>
    <property type="project" value="TreeGrafter"/>
</dbReference>
<keyword evidence="2" id="KW-1185">Reference proteome</keyword>